<gene>
    <name evidence="2" type="ORF">VAMP_262149n132</name>
</gene>
<dbReference type="EMBL" id="JAEDAM010000099">
    <property type="protein sequence ID" value="MBS8122475.1"/>
    <property type="molecule type" value="Genomic_DNA"/>
</dbReference>
<evidence type="ECO:0000256" key="1">
    <source>
        <dbReference type="SAM" id="MobiDB-lite"/>
    </source>
</evidence>
<feature type="region of interest" description="Disordered" evidence="1">
    <location>
        <begin position="64"/>
        <end position="87"/>
    </location>
</feature>
<accession>A0ABS5QMP7</accession>
<feature type="compositionally biased region" description="Low complexity" evidence="1">
    <location>
        <begin position="64"/>
        <end position="78"/>
    </location>
</feature>
<reference evidence="2 3" key="1">
    <citation type="journal article" date="2021" name="Nat. Commun.">
        <title>Reductive evolution and unique predatory mode in the CPR bacterium Vampirococcus lugosii.</title>
        <authorList>
            <person name="Moreira D."/>
            <person name="Zivanovic Y."/>
            <person name="Lopez-Archilla A.I."/>
            <person name="Iniesto M."/>
            <person name="Lopez-Garcia P."/>
        </authorList>
    </citation>
    <scope>NUCLEOTIDE SEQUENCE [LARGE SCALE GENOMIC DNA]</scope>
    <source>
        <strain evidence="2">Chiprana</strain>
    </source>
</reference>
<dbReference type="RefSeq" id="WP_213349905.1">
    <property type="nucleotide sequence ID" value="NZ_JAEDAM010000099.1"/>
</dbReference>
<sequence>MVEENNEETTSESVTHKIEISDELYQAITQLKQVLQQMTGQEIQSDEEVIGILVSGFIESIVSQQQEGSSGQEGDQVSNEGGSNIIV</sequence>
<proteinExistence type="predicted"/>
<evidence type="ECO:0000313" key="2">
    <source>
        <dbReference type="EMBL" id="MBS8122475.1"/>
    </source>
</evidence>
<keyword evidence="3" id="KW-1185">Reference proteome</keyword>
<name>A0ABS5QMP7_9BACT</name>
<dbReference type="Proteomes" id="UP000680365">
    <property type="component" value="Unassembled WGS sequence"/>
</dbReference>
<evidence type="ECO:0000313" key="3">
    <source>
        <dbReference type="Proteomes" id="UP000680365"/>
    </source>
</evidence>
<protein>
    <submittedName>
        <fullName evidence="2">Uncharacterized protein</fullName>
    </submittedName>
</protein>
<comment type="caution">
    <text evidence="2">The sequence shown here is derived from an EMBL/GenBank/DDBJ whole genome shotgun (WGS) entry which is preliminary data.</text>
</comment>
<organism evidence="2 3">
    <name type="scientific">Candidatus Vampirococcus lugosii</name>
    <dbReference type="NCBI Taxonomy" id="2789015"/>
    <lineage>
        <taxon>Bacteria</taxon>
        <taxon>Candidatus Absconditibacteriota</taxon>
        <taxon>Vampirococcus</taxon>
    </lineage>
</organism>